<evidence type="ECO:0000256" key="7">
    <source>
        <dbReference type="ARBA" id="ARBA00022723"/>
    </source>
</evidence>
<feature type="signal peptide" evidence="16">
    <location>
        <begin position="1"/>
        <end position="35"/>
    </location>
</feature>
<feature type="region of interest" description="Disordered" evidence="14">
    <location>
        <begin position="76"/>
        <end position="112"/>
    </location>
</feature>
<evidence type="ECO:0000256" key="10">
    <source>
        <dbReference type="ARBA" id="ARBA00022786"/>
    </source>
</evidence>
<evidence type="ECO:0000256" key="9">
    <source>
        <dbReference type="ARBA" id="ARBA00022771"/>
    </source>
</evidence>
<dbReference type="AlphaFoldDB" id="A0A0D2WVC2"/>
<dbReference type="GO" id="GO:0008270">
    <property type="term" value="F:zinc ion binding"/>
    <property type="evidence" value="ECO:0007669"/>
    <property type="project" value="UniProtKB-KW"/>
</dbReference>
<keyword evidence="6 15" id="KW-0812">Transmembrane</keyword>
<evidence type="ECO:0000259" key="17">
    <source>
        <dbReference type="Pfam" id="PF11145"/>
    </source>
</evidence>
<feature type="chain" id="PRO_5002254817" description="RING-type E3 ubiquitin transferase" evidence="16">
    <location>
        <begin position="36"/>
        <end position="858"/>
    </location>
</feature>
<feature type="transmembrane region" description="Helical" evidence="15">
    <location>
        <begin position="557"/>
        <end position="578"/>
    </location>
</feature>
<gene>
    <name evidence="19" type="ORF">CAOG_007055</name>
</gene>
<comment type="catalytic activity">
    <reaction evidence="1">
        <text>S-ubiquitinyl-[E2 ubiquitin-conjugating enzyme]-L-cysteine + [acceptor protein]-L-lysine = [E2 ubiquitin-conjugating enzyme]-L-cysteine + N(6)-ubiquitinyl-[acceptor protein]-L-lysine.</text>
        <dbReference type="EC" id="2.3.2.27"/>
    </reaction>
</comment>
<keyword evidence="7" id="KW-0479">Metal-binding</keyword>
<keyword evidence="10" id="KW-0833">Ubl conjugation pathway</keyword>
<dbReference type="GO" id="GO:0012505">
    <property type="term" value="C:endomembrane system"/>
    <property type="evidence" value="ECO:0007669"/>
    <property type="project" value="UniProtKB-SubCell"/>
</dbReference>
<keyword evidence="20" id="KW-1185">Reference proteome</keyword>
<dbReference type="STRING" id="595528.A0A0D2WVC2"/>
<proteinExistence type="predicted"/>
<dbReference type="SUPFAM" id="SSF57850">
    <property type="entry name" value="RING/U-box"/>
    <property type="match status" value="1"/>
</dbReference>
<evidence type="ECO:0000256" key="8">
    <source>
        <dbReference type="ARBA" id="ARBA00022729"/>
    </source>
</evidence>
<evidence type="ECO:0000313" key="19">
    <source>
        <dbReference type="EMBL" id="KJE96785.1"/>
    </source>
</evidence>
<evidence type="ECO:0000256" key="3">
    <source>
        <dbReference type="ARBA" id="ARBA00004906"/>
    </source>
</evidence>
<keyword evidence="11" id="KW-0862">Zinc</keyword>
<dbReference type="OrthoDB" id="9984778at2759"/>
<dbReference type="InterPro" id="IPR001841">
    <property type="entry name" value="Znf_RING"/>
</dbReference>
<keyword evidence="5" id="KW-0808">Transferase</keyword>
<evidence type="ECO:0000256" key="2">
    <source>
        <dbReference type="ARBA" id="ARBA00004127"/>
    </source>
</evidence>
<dbReference type="InParanoid" id="A0A0D2WVC2"/>
<dbReference type="GO" id="GO:0061630">
    <property type="term" value="F:ubiquitin protein ligase activity"/>
    <property type="evidence" value="ECO:0007669"/>
    <property type="project" value="UniProtKB-EC"/>
</dbReference>
<comment type="pathway">
    <text evidence="3">Protein modification; protein ubiquitination.</text>
</comment>
<dbReference type="Pfam" id="PF11145">
    <property type="entry name" value="DUF2921"/>
    <property type="match status" value="1"/>
</dbReference>
<dbReference type="InterPro" id="IPR021319">
    <property type="entry name" value="DUF2921"/>
</dbReference>
<evidence type="ECO:0000256" key="11">
    <source>
        <dbReference type="ARBA" id="ARBA00022833"/>
    </source>
</evidence>
<keyword evidence="12 15" id="KW-1133">Transmembrane helix</keyword>
<feature type="transmembrane region" description="Helical" evidence="15">
    <location>
        <begin position="781"/>
        <end position="807"/>
    </location>
</feature>
<evidence type="ECO:0000313" key="20">
    <source>
        <dbReference type="Proteomes" id="UP000008743"/>
    </source>
</evidence>
<evidence type="ECO:0000256" key="1">
    <source>
        <dbReference type="ARBA" id="ARBA00000900"/>
    </source>
</evidence>
<evidence type="ECO:0000256" key="13">
    <source>
        <dbReference type="ARBA" id="ARBA00023136"/>
    </source>
</evidence>
<dbReference type="Gene3D" id="3.30.40.10">
    <property type="entry name" value="Zinc/RING finger domain, C3HC4 (zinc finger)"/>
    <property type="match status" value="1"/>
</dbReference>
<dbReference type="PROSITE" id="PS51257">
    <property type="entry name" value="PROKAR_LIPOPROTEIN"/>
    <property type="match status" value="1"/>
</dbReference>
<evidence type="ECO:0000256" key="15">
    <source>
        <dbReference type="SAM" id="Phobius"/>
    </source>
</evidence>
<keyword evidence="8 16" id="KW-0732">Signal</keyword>
<name>A0A0D2WVC2_CAPO3</name>
<feature type="transmembrane region" description="Helical" evidence="15">
    <location>
        <begin position="659"/>
        <end position="680"/>
    </location>
</feature>
<evidence type="ECO:0000256" key="16">
    <source>
        <dbReference type="SAM" id="SignalP"/>
    </source>
</evidence>
<feature type="transmembrane region" description="Helical" evidence="15">
    <location>
        <begin position="605"/>
        <end position="623"/>
    </location>
</feature>
<feature type="domain" description="SWEET-like" evidence="17">
    <location>
        <begin position="484"/>
        <end position="719"/>
    </location>
</feature>
<dbReference type="Pfam" id="PF17123">
    <property type="entry name" value="zf-RING_11"/>
    <property type="match status" value="1"/>
</dbReference>
<sequence>MRRRRRCAARFGAIAALGWLFAAVVVLLLAVGCRAASPDGSVINKQQSADAQAAVDRVARTSVGLELALTVLDDATKSQPSNGADHASRNASVQDKINPETTAPLAGSLNRTTDEPLASNELSLADVQAASDADVLTRLLPRLRKTNLTVEMLEHVRPPPVNVTGLFKGQWQMPLLASSRQVLGFAGYSGAMLFHLHTYATSTPDMHVVIGSARLRDGMYLTDAGARYSLFGVHLPHHQLLVALLGSPEFMFTLDDVVELKSMIVSALLMLSLPESETGASPLVASFPRLERHVHRAMLEIVAQARAASIIREPATATSPPSVSDEPDSKKAATESAACTFRAYFALTANETNFSVGPTDSLLPMASPNLEASSRPSKQMSGGLVKAGSAALDSDNNGVLDEEQPRRAGSRRLAQAADNDGDDKFRTEVLVKDDIIKDNDLARLELTHDLDDLNAPFIRLEGHLVARAPFQRRVIDAVAETIHVQFYLDQATNYLTVLVLLTLLEIYFITQQIKRSHTPSAAAKVSLLTIGAQTIMDNYMILAYLTVGALFRQLLPVLGVAALVKFIVFSLFETRYLILLWRSRRELDPNADNSIETIRREVSMFYTRMYLALLIGIFVGYSWLSHIKLLLFVAFSFWVPQIAHNSVRGTNGGLNHKYTIGISCTRLIAPLYFFACPFNVVNAPDVPYAAMLVGWVALQVVVLLLQDMLGSRFFIPALFLPKEYDYYRKVVFTSLTGYDPETARTDCVVCMNEIPYTRRGYMITPCSHIFHTDCLQRVGQLFWSGFGFLLLLLVVDPRLLLVLFALFDLDIHSGWTSKCNVPLAVSILCRTRLEPLRGTIDVHDFFFAMHTRSNLFPR</sequence>
<reference evidence="20" key="1">
    <citation type="submission" date="2011-02" db="EMBL/GenBank/DDBJ databases">
        <title>The Genome Sequence of Capsaspora owczarzaki ATCC 30864.</title>
        <authorList>
            <person name="Russ C."/>
            <person name="Cuomo C."/>
            <person name="Burger G."/>
            <person name="Gray M.W."/>
            <person name="Holland P.W.H."/>
            <person name="King N."/>
            <person name="Lang F.B.F."/>
            <person name="Roger A.J."/>
            <person name="Ruiz-Trillo I."/>
            <person name="Young S.K."/>
            <person name="Zeng Q."/>
            <person name="Gargeya S."/>
            <person name="Alvarado L."/>
            <person name="Berlin A."/>
            <person name="Chapman S.B."/>
            <person name="Chen Z."/>
            <person name="Freedman E."/>
            <person name="Gellesch M."/>
            <person name="Goldberg J."/>
            <person name="Griggs A."/>
            <person name="Gujja S."/>
            <person name="Heilman E."/>
            <person name="Heiman D."/>
            <person name="Howarth C."/>
            <person name="Mehta T."/>
            <person name="Neiman D."/>
            <person name="Pearson M."/>
            <person name="Roberts A."/>
            <person name="Saif S."/>
            <person name="Shea T."/>
            <person name="Shenoy N."/>
            <person name="Sisk P."/>
            <person name="Stolte C."/>
            <person name="Sykes S."/>
            <person name="White J."/>
            <person name="Yandava C."/>
            <person name="Haas B."/>
            <person name="Nusbaum C."/>
            <person name="Birren B."/>
        </authorList>
    </citation>
    <scope>NUCLEOTIDE SEQUENCE</scope>
    <source>
        <strain evidence="20">ATCC 30864</strain>
    </source>
</reference>
<evidence type="ECO:0000256" key="12">
    <source>
        <dbReference type="ARBA" id="ARBA00022989"/>
    </source>
</evidence>
<feature type="transmembrane region" description="Helical" evidence="15">
    <location>
        <begin position="686"/>
        <end position="705"/>
    </location>
</feature>
<dbReference type="GO" id="GO:0043161">
    <property type="term" value="P:proteasome-mediated ubiquitin-dependent protein catabolic process"/>
    <property type="evidence" value="ECO:0007669"/>
    <property type="project" value="TreeGrafter"/>
</dbReference>
<dbReference type="PANTHER" id="PTHR22763">
    <property type="entry name" value="RING ZINC FINGER PROTEIN"/>
    <property type="match status" value="1"/>
</dbReference>
<accession>A0A0D2WVC2</accession>
<evidence type="ECO:0000256" key="14">
    <source>
        <dbReference type="SAM" id="MobiDB-lite"/>
    </source>
</evidence>
<feature type="domain" description="RING-type" evidence="18">
    <location>
        <begin position="746"/>
        <end position="775"/>
    </location>
</feature>
<dbReference type="InterPro" id="IPR013083">
    <property type="entry name" value="Znf_RING/FYVE/PHD"/>
</dbReference>
<evidence type="ECO:0000259" key="18">
    <source>
        <dbReference type="Pfam" id="PF17123"/>
    </source>
</evidence>
<feature type="compositionally biased region" description="Polar residues" evidence="14">
    <location>
        <begin position="370"/>
        <end position="380"/>
    </location>
</feature>
<evidence type="ECO:0000256" key="5">
    <source>
        <dbReference type="ARBA" id="ARBA00022679"/>
    </source>
</evidence>
<dbReference type="PANTHER" id="PTHR22763:SF162">
    <property type="entry name" value="TRANSMEMBRANE E3 UBIQUITIN-PROTEIN LIGASE 1"/>
    <property type="match status" value="1"/>
</dbReference>
<dbReference type="EMBL" id="KE346372">
    <property type="protein sequence ID" value="KJE96785.1"/>
    <property type="molecule type" value="Genomic_DNA"/>
</dbReference>
<keyword evidence="9" id="KW-0863">Zinc-finger</keyword>
<evidence type="ECO:0000256" key="6">
    <source>
        <dbReference type="ARBA" id="ARBA00022692"/>
    </source>
</evidence>
<organism evidence="19 20">
    <name type="scientific">Capsaspora owczarzaki (strain ATCC 30864)</name>
    <dbReference type="NCBI Taxonomy" id="595528"/>
    <lineage>
        <taxon>Eukaryota</taxon>
        <taxon>Filasterea</taxon>
        <taxon>Capsaspora</taxon>
    </lineage>
</organism>
<feature type="compositionally biased region" description="Polar residues" evidence="14">
    <location>
        <begin position="89"/>
        <end position="101"/>
    </location>
</feature>
<keyword evidence="13 15" id="KW-0472">Membrane</keyword>
<feature type="transmembrane region" description="Helical" evidence="15">
    <location>
        <begin position="491"/>
        <end position="509"/>
    </location>
</feature>
<dbReference type="EC" id="2.3.2.27" evidence="4"/>
<feature type="transmembrane region" description="Helical" evidence="15">
    <location>
        <begin position="521"/>
        <end position="545"/>
    </location>
</feature>
<dbReference type="PhylomeDB" id="A0A0D2WVC2"/>
<feature type="region of interest" description="Disordered" evidence="14">
    <location>
        <begin position="367"/>
        <end position="419"/>
    </location>
</feature>
<dbReference type="InterPro" id="IPR050731">
    <property type="entry name" value="HRD1_E3_ubiq-ligases"/>
</dbReference>
<evidence type="ECO:0000256" key="4">
    <source>
        <dbReference type="ARBA" id="ARBA00012483"/>
    </source>
</evidence>
<dbReference type="Proteomes" id="UP000008743">
    <property type="component" value="Unassembled WGS sequence"/>
</dbReference>
<comment type="subcellular location">
    <subcellularLocation>
        <location evidence="2">Endomembrane system</location>
        <topology evidence="2">Multi-pass membrane protein</topology>
    </subcellularLocation>
</comment>
<protein>
    <recommendedName>
        <fullName evidence="4">RING-type E3 ubiquitin transferase</fullName>
        <ecNumber evidence="4">2.3.2.27</ecNumber>
    </recommendedName>
</protein>